<organism evidence="2 3">
    <name type="scientific">Curvularia kusanoi</name>
    <name type="common">Cochliobolus kusanoi</name>
    <dbReference type="NCBI Taxonomy" id="90978"/>
    <lineage>
        <taxon>Eukaryota</taxon>
        <taxon>Fungi</taxon>
        <taxon>Dikarya</taxon>
        <taxon>Ascomycota</taxon>
        <taxon>Pezizomycotina</taxon>
        <taxon>Dothideomycetes</taxon>
        <taxon>Pleosporomycetidae</taxon>
        <taxon>Pleosporales</taxon>
        <taxon>Pleosporineae</taxon>
        <taxon>Pleosporaceae</taxon>
        <taxon>Curvularia</taxon>
    </lineage>
</organism>
<sequence length="399" mass="44827">MAGVYGNAYCTLAALSSKNSSEGCKITSNIQASLRSPYVEIGYKENAPRIRLFKHMPRTWMEEFDGKSAENAAETNSPLRTRAWVLQEKELSNCTIYFAKNQLLWENQTKKASSQIPWQEIKALKPSDTPRLMYVSTKGQIQGGSQSSWYDLVEDYTSRSLSFTGDKLVAFSGLAKMYSQARSQYLAGIWSKDLPTGLLWRVKCSQATRTENLAPSWSWASLMGAVTYDSLKMEPDKDYAHFEHPGEVYHGLKTLKVHATRMSLEDSNKPYGDVREGRLALSGARCIEVDCGGMKAIQFSHGGQALLRYKRPIGVFYPDIASEAASVKKAYCIALHSESVIGLEYHGFRLKQDLAMTDMVMGIVIAKLPKCREYRRIGMARWVDELIFDSVQPTTIELV</sequence>
<evidence type="ECO:0000313" key="3">
    <source>
        <dbReference type="Proteomes" id="UP000801428"/>
    </source>
</evidence>
<name>A0A9P4W4S6_CURKU</name>
<dbReference type="AlphaFoldDB" id="A0A9P4W4S6"/>
<dbReference type="PANTHER" id="PTHR33112">
    <property type="entry name" value="DOMAIN PROTEIN, PUTATIVE-RELATED"/>
    <property type="match status" value="1"/>
</dbReference>
<dbReference type="PANTHER" id="PTHR33112:SF16">
    <property type="entry name" value="HETEROKARYON INCOMPATIBILITY DOMAIN-CONTAINING PROTEIN"/>
    <property type="match status" value="1"/>
</dbReference>
<evidence type="ECO:0000313" key="2">
    <source>
        <dbReference type="EMBL" id="KAF2996074.1"/>
    </source>
</evidence>
<dbReference type="Proteomes" id="UP000801428">
    <property type="component" value="Unassembled WGS sequence"/>
</dbReference>
<dbReference type="OrthoDB" id="3486565at2759"/>
<protein>
    <recommendedName>
        <fullName evidence="1">Heterokaryon incompatibility domain-containing protein</fullName>
    </recommendedName>
</protein>
<feature type="domain" description="Heterokaryon incompatibility" evidence="1">
    <location>
        <begin position="1"/>
        <end position="88"/>
    </location>
</feature>
<dbReference type="InterPro" id="IPR010730">
    <property type="entry name" value="HET"/>
</dbReference>
<dbReference type="Pfam" id="PF06985">
    <property type="entry name" value="HET"/>
    <property type="match status" value="1"/>
</dbReference>
<comment type="caution">
    <text evidence="2">The sequence shown here is derived from an EMBL/GenBank/DDBJ whole genome shotgun (WGS) entry which is preliminary data.</text>
</comment>
<keyword evidence="3" id="KW-1185">Reference proteome</keyword>
<dbReference type="EMBL" id="SWKU01000029">
    <property type="protein sequence ID" value="KAF2996074.1"/>
    <property type="molecule type" value="Genomic_DNA"/>
</dbReference>
<reference evidence="2" key="1">
    <citation type="submission" date="2019-04" db="EMBL/GenBank/DDBJ databases">
        <title>Sequencing of skin fungus with MAO and IRED activity.</title>
        <authorList>
            <person name="Marsaioli A.J."/>
            <person name="Bonatto J.M.C."/>
            <person name="Reis Junior O."/>
        </authorList>
    </citation>
    <scope>NUCLEOTIDE SEQUENCE</scope>
    <source>
        <strain evidence="2">30M1</strain>
    </source>
</reference>
<accession>A0A9P4W4S6</accession>
<gene>
    <name evidence="2" type="ORF">E8E13_004223</name>
</gene>
<proteinExistence type="predicted"/>
<evidence type="ECO:0000259" key="1">
    <source>
        <dbReference type="Pfam" id="PF06985"/>
    </source>
</evidence>